<dbReference type="AlphaFoldDB" id="A0A3B0X265"/>
<accession>A0A3B0X265</accession>
<reference evidence="1" key="1">
    <citation type="submission" date="2018-06" db="EMBL/GenBank/DDBJ databases">
        <authorList>
            <person name="Zhirakovskaya E."/>
        </authorList>
    </citation>
    <scope>NUCLEOTIDE SEQUENCE</scope>
</reference>
<gene>
    <name evidence="1" type="ORF">MNBD_GAMMA05-2634</name>
</gene>
<organism evidence="1">
    <name type="scientific">hydrothermal vent metagenome</name>
    <dbReference type="NCBI Taxonomy" id="652676"/>
    <lineage>
        <taxon>unclassified sequences</taxon>
        <taxon>metagenomes</taxon>
        <taxon>ecological metagenomes</taxon>
    </lineage>
</organism>
<protein>
    <submittedName>
        <fullName evidence="1">Uncharacterized protein</fullName>
    </submittedName>
</protein>
<proteinExistence type="predicted"/>
<sequence length="155" mass="17699">MILISLLSIQLLSIQLLPIANLIQGENCALINPPKAAGETQAHGVILYIYPRSHTINKNYTGCQNLWFYDDNHYRKLSVTHYKGGIPTGYDNINLQGDLGYYCEYKLKKLMGNSNNRCPRYKTLKKKTYRAGCYSLSKLNSSNFYDVSPKDCVYK</sequence>
<evidence type="ECO:0000313" key="1">
    <source>
        <dbReference type="EMBL" id="VAW50706.1"/>
    </source>
</evidence>
<name>A0A3B0X265_9ZZZZ</name>
<dbReference type="EMBL" id="UOFE01000006">
    <property type="protein sequence ID" value="VAW50706.1"/>
    <property type="molecule type" value="Genomic_DNA"/>
</dbReference>